<keyword evidence="1" id="KW-1133">Transmembrane helix</keyword>
<keyword evidence="3" id="KW-1185">Reference proteome</keyword>
<comment type="caution">
    <text evidence="2">The sequence shown here is derived from an EMBL/GenBank/DDBJ whole genome shotgun (WGS) entry which is preliminary data.</text>
</comment>
<dbReference type="Proteomes" id="UP000555407">
    <property type="component" value="Unassembled WGS sequence"/>
</dbReference>
<feature type="transmembrane region" description="Helical" evidence="1">
    <location>
        <begin position="39"/>
        <end position="57"/>
    </location>
</feature>
<dbReference type="EMBL" id="JAASRO010000001">
    <property type="protein sequence ID" value="NIK54741.1"/>
    <property type="molecule type" value="Genomic_DNA"/>
</dbReference>
<dbReference type="AlphaFoldDB" id="A0A7X5ZY63"/>
<keyword evidence="1" id="KW-0472">Membrane</keyword>
<evidence type="ECO:0000256" key="1">
    <source>
        <dbReference type="SAM" id="Phobius"/>
    </source>
</evidence>
<organism evidence="2 3">
    <name type="scientific">Kribbella shirazensis</name>
    <dbReference type="NCBI Taxonomy" id="1105143"/>
    <lineage>
        <taxon>Bacteria</taxon>
        <taxon>Bacillati</taxon>
        <taxon>Actinomycetota</taxon>
        <taxon>Actinomycetes</taxon>
        <taxon>Propionibacteriales</taxon>
        <taxon>Kribbellaceae</taxon>
        <taxon>Kribbella</taxon>
    </lineage>
</organism>
<proteinExistence type="predicted"/>
<gene>
    <name evidence="2" type="ORF">BJY22_000458</name>
</gene>
<reference evidence="2 3" key="1">
    <citation type="submission" date="2020-03" db="EMBL/GenBank/DDBJ databases">
        <title>Sequencing the genomes of 1000 actinobacteria strains.</title>
        <authorList>
            <person name="Klenk H.-P."/>
        </authorList>
    </citation>
    <scope>NUCLEOTIDE SEQUENCE [LARGE SCALE GENOMIC DNA]</scope>
    <source>
        <strain evidence="2 3">DSM 45490</strain>
    </source>
</reference>
<feature type="transmembrane region" description="Helical" evidence="1">
    <location>
        <begin position="77"/>
        <end position="95"/>
    </location>
</feature>
<protein>
    <submittedName>
        <fullName evidence="2">Uncharacterized protein</fullName>
    </submittedName>
</protein>
<evidence type="ECO:0000313" key="3">
    <source>
        <dbReference type="Proteomes" id="UP000555407"/>
    </source>
</evidence>
<feature type="transmembrane region" description="Helical" evidence="1">
    <location>
        <begin position="12"/>
        <end position="33"/>
    </location>
</feature>
<name>A0A7X5ZY63_9ACTN</name>
<accession>A0A7X5ZY63</accession>
<evidence type="ECO:0000313" key="2">
    <source>
        <dbReference type="EMBL" id="NIK54741.1"/>
    </source>
</evidence>
<keyword evidence="1" id="KW-0812">Transmembrane</keyword>
<sequence>MAATDSSASPSSGAIWLEFGLTVGAMFGARLLAGTVHGAPSSVLRAVAGLLLIALLLRSSRLGERVARRKGIYHPQYFVLGPIGLVMALVARRRLNGE</sequence>